<keyword evidence="9" id="KW-0408">Iron</keyword>
<evidence type="ECO:0000256" key="3">
    <source>
        <dbReference type="ARBA" id="ARBA00012030"/>
    </source>
</evidence>
<dbReference type="RefSeq" id="WP_076343254.1">
    <property type="nucleotide sequence ID" value="NZ_CP019082.1"/>
</dbReference>
<dbReference type="Gene3D" id="3.40.470.10">
    <property type="entry name" value="Uracil-DNA glycosylase-like domain"/>
    <property type="match status" value="1"/>
</dbReference>
<protein>
    <recommendedName>
        <fullName evidence="4">Type-4 uracil-DNA glycosylase</fullName>
        <ecNumber evidence="3">3.2.2.27</ecNumber>
    </recommendedName>
</protein>
<dbReference type="InterPro" id="IPR005122">
    <property type="entry name" value="Uracil-DNA_glycosylase-like"/>
</dbReference>
<keyword evidence="10" id="KW-0411">Iron-sulfur</keyword>
<evidence type="ECO:0000256" key="2">
    <source>
        <dbReference type="ARBA" id="ARBA00006521"/>
    </source>
</evidence>
<dbReference type="CDD" id="cd10030">
    <property type="entry name" value="UDG-F4_TTUDGA_SPO1dp_like"/>
    <property type="match status" value="1"/>
</dbReference>
<dbReference type="Pfam" id="PF03167">
    <property type="entry name" value="UDG"/>
    <property type="match status" value="1"/>
</dbReference>
<accession>A0A1U7CJG3</accession>
<dbReference type="NCBIfam" id="TIGR00758">
    <property type="entry name" value="UDG_fam4"/>
    <property type="match status" value="1"/>
</dbReference>
<evidence type="ECO:0000256" key="11">
    <source>
        <dbReference type="ARBA" id="ARBA00023204"/>
    </source>
</evidence>
<dbReference type="PANTHER" id="PTHR33693:SF1">
    <property type="entry name" value="TYPE-4 URACIL-DNA GLYCOSYLASE"/>
    <property type="match status" value="1"/>
</dbReference>
<feature type="compositionally biased region" description="Pro residues" evidence="12">
    <location>
        <begin position="78"/>
        <end position="89"/>
    </location>
</feature>
<proteinExistence type="inferred from homology"/>
<keyword evidence="7" id="KW-0227">DNA damage</keyword>
<comment type="similarity">
    <text evidence="2">Belongs to the uracil-DNA glycosylase (UDG) superfamily. Type 4 (UDGa) family.</text>
</comment>
<dbReference type="GO" id="GO:0051539">
    <property type="term" value="F:4 iron, 4 sulfur cluster binding"/>
    <property type="evidence" value="ECO:0007669"/>
    <property type="project" value="UniProtKB-KW"/>
</dbReference>
<evidence type="ECO:0000313" key="14">
    <source>
        <dbReference type="EMBL" id="APW59023.1"/>
    </source>
</evidence>
<evidence type="ECO:0000256" key="9">
    <source>
        <dbReference type="ARBA" id="ARBA00023004"/>
    </source>
</evidence>
<dbReference type="SMART" id="SM00986">
    <property type="entry name" value="UDG"/>
    <property type="match status" value="1"/>
</dbReference>
<dbReference type="KEGG" id="pbor:BSF38_00436"/>
<evidence type="ECO:0000256" key="4">
    <source>
        <dbReference type="ARBA" id="ARBA00019403"/>
    </source>
</evidence>
<keyword evidence="6" id="KW-0479">Metal-binding</keyword>
<dbReference type="Proteomes" id="UP000186309">
    <property type="component" value="Chromosome"/>
</dbReference>
<keyword evidence="11" id="KW-0234">DNA repair</keyword>
<dbReference type="GO" id="GO:0046872">
    <property type="term" value="F:metal ion binding"/>
    <property type="evidence" value="ECO:0007669"/>
    <property type="project" value="UniProtKB-KW"/>
</dbReference>
<dbReference type="GO" id="GO:0006281">
    <property type="term" value="P:DNA repair"/>
    <property type="evidence" value="ECO:0007669"/>
    <property type="project" value="UniProtKB-KW"/>
</dbReference>
<dbReference type="EMBL" id="CP019082">
    <property type="protein sequence ID" value="APW59023.1"/>
    <property type="molecule type" value="Genomic_DNA"/>
</dbReference>
<organism evidence="14 15">
    <name type="scientific">Paludisphaera borealis</name>
    <dbReference type="NCBI Taxonomy" id="1387353"/>
    <lineage>
        <taxon>Bacteria</taxon>
        <taxon>Pseudomonadati</taxon>
        <taxon>Planctomycetota</taxon>
        <taxon>Planctomycetia</taxon>
        <taxon>Isosphaerales</taxon>
        <taxon>Isosphaeraceae</taxon>
        <taxon>Paludisphaera</taxon>
    </lineage>
</organism>
<feature type="domain" description="Uracil-DNA glycosylase-like" evidence="13">
    <location>
        <begin position="143"/>
        <end position="290"/>
    </location>
</feature>
<keyword evidence="15" id="KW-1185">Reference proteome</keyword>
<evidence type="ECO:0000256" key="6">
    <source>
        <dbReference type="ARBA" id="ARBA00022723"/>
    </source>
</evidence>
<dbReference type="SUPFAM" id="SSF52141">
    <property type="entry name" value="Uracil-DNA glycosylase-like"/>
    <property type="match status" value="1"/>
</dbReference>
<evidence type="ECO:0000256" key="10">
    <source>
        <dbReference type="ARBA" id="ARBA00023014"/>
    </source>
</evidence>
<name>A0A1U7CJG3_9BACT</name>
<dbReference type="OrthoDB" id="5290748at2"/>
<reference evidence="15" key="1">
    <citation type="submission" date="2016-12" db="EMBL/GenBank/DDBJ databases">
        <title>Comparative genomics of four Isosphaeraceae planctomycetes: a common pool of plasmids and glycoside hydrolase genes.</title>
        <authorList>
            <person name="Ivanova A."/>
        </authorList>
    </citation>
    <scope>NUCLEOTIDE SEQUENCE [LARGE SCALE GENOMIC DNA]</scope>
    <source>
        <strain evidence="15">PX4</strain>
    </source>
</reference>
<evidence type="ECO:0000256" key="7">
    <source>
        <dbReference type="ARBA" id="ARBA00022763"/>
    </source>
</evidence>
<dbReference type="PANTHER" id="PTHR33693">
    <property type="entry name" value="TYPE-5 URACIL-DNA GLYCOSYLASE"/>
    <property type="match status" value="1"/>
</dbReference>
<feature type="region of interest" description="Disordered" evidence="12">
    <location>
        <begin position="69"/>
        <end position="89"/>
    </location>
</feature>
<dbReference type="GO" id="GO:0004844">
    <property type="term" value="F:uracil DNA N-glycosylase activity"/>
    <property type="evidence" value="ECO:0007669"/>
    <property type="project" value="UniProtKB-EC"/>
</dbReference>
<dbReference type="STRING" id="1387353.BSF38_00436"/>
<evidence type="ECO:0000256" key="8">
    <source>
        <dbReference type="ARBA" id="ARBA00022801"/>
    </source>
</evidence>
<dbReference type="EC" id="3.2.2.27" evidence="3"/>
<gene>
    <name evidence="14" type="ORF">BSF38_00436</name>
</gene>
<sequence>MTEAERDFDAERGRLIREVRQRLESLARAGATNLPRVEVEVVSTVVREREAPAPAAVVAVAVESPPIARPRPIEPVAAPKPSPPPAPKPLPVLPARSLFDDSGLAAPVVPPEERPALLAALAEQVAGCRKCPHLAATRTQTVFADGSPTARLMFIGEAPGADEDRTGVPFIGKAGQLLTDMITKGMGLGRQDVYIANILKCRPPENRDPTPEESANCFPYLERQIEIVRPEFICLLGRIATSTLLHTALSMSRLRGRWHRVHGVPTIATYHPAYLLRNPAAKKDAWEDLQMLMRAMGLAVPKRKGPAE</sequence>
<evidence type="ECO:0000313" key="15">
    <source>
        <dbReference type="Proteomes" id="UP000186309"/>
    </source>
</evidence>
<keyword evidence="8" id="KW-0378">Hydrolase</keyword>
<dbReference type="InterPro" id="IPR005273">
    <property type="entry name" value="Ura-DNA_glyco_family4"/>
</dbReference>
<dbReference type="InterPro" id="IPR036895">
    <property type="entry name" value="Uracil-DNA_glycosylase-like_sf"/>
</dbReference>
<evidence type="ECO:0000256" key="5">
    <source>
        <dbReference type="ARBA" id="ARBA00022485"/>
    </source>
</evidence>
<evidence type="ECO:0000256" key="1">
    <source>
        <dbReference type="ARBA" id="ARBA00001400"/>
    </source>
</evidence>
<dbReference type="AlphaFoldDB" id="A0A1U7CJG3"/>
<keyword evidence="5" id="KW-0004">4Fe-4S</keyword>
<comment type="catalytic activity">
    <reaction evidence="1">
        <text>Hydrolyzes single-stranded DNA or mismatched double-stranded DNA and polynucleotides, releasing free uracil.</text>
        <dbReference type="EC" id="3.2.2.27"/>
    </reaction>
</comment>
<evidence type="ECO:0000256" key="12">
    <source>
        <dbReference type="SAM" id="MobiDB-lite"/>
    </source>
</evidence>
<dbReference type="SMART" id="SM00987">
    <property type="entry name" value="UreE_C"/>
    <property type="match status" value="1"/>
</dbReference>
<evidence type="ECO:0000259" key="13">
    <source>
        <dbReference type="SMART" id="SM00986"/>
    </source>
</evidence>
<dbReference type="InterPro" id="IPR051536">
    <property type="entry name" value="UDG_Type-4/5"/>
</dbReference>